<gene>
    <name evidence="5" type="ORF">I6H47_00530</name>
</gene>
<dbReference type="InterPro" id="IPR011010">
    <property type="entry name" value="DNA_brk_join_enz"/>
</dbReference>
<dbReference type="PANTHER" id="PTHR30349:SF41">
    <property type="entry name" value="INTEGRASE_RECOMBINASE PROTEIN MJ0367-RELATED"/>
    <property type="match status" value="1"/>
</dbReference>
<dbReference type="InterPro" id="IPR050090">
    <property type="entry name" value="Tyrosine_recombinase_XerCD"/>
</dbReference>
<dbReference type="AlphaFoldDB" id="A0A7T3ZZF8"/>
<evidence type="ECO:0000259" key="4">
    <source>
        <dbReference type="PROSITE" id="PS51898"/>
    </source>
</evidence>
<dbReference type="InterPro" id="IPR002104">
    <property type="entry name" value="Integrase_catalytic"/>
</dbReference>
<dbReference type="PROSITE" id="PS51898">
    <property type="entry name" value="TYR_RECOMBINASE"/>
    <property type="match status" value="1"/>
</dbReference>
<dbReference type="GO" id="GO:0006310">
    <property type="term" value="P:DNA recombination"/>
    <property type="evidence" value="ECO:0007669"/>
    <property type="project" value="UniProtKB-KW"/>
</dbReference>
<dbReference type="GO" id="GO:0015074">
    <property type="term" value="P:DNA integration"/>
    <property type="evidence" value="ECO:0007669"/>
    <property type="project" value="InterPro"/>
</dbReference>
<evidence type="ECO:0000313" key="6">
    <source>
        <dbReference type="Proteomes" id="UP000595374"/>
    </source>
</evidence>
<reference evidence="5 6" key="1">
    <citation type="submission" date="2020-12" db="EMBL/GenBank/DDBJ databases">
        <title>FDA dAtabase for Regulatory Grade micrObial Sequences (FDA-ARGOS): Supporting development and validation of Infectious Disease Dx tests.</title>
        <authorList>
            <person name="Sproer C."/>
            <person name="Gronow S."/>
            <person name="Severitt S."/>
            <person name="Schroder I."/>
            <person name="Tallon L."/>
            <person name="Sadzewicz L."/>
            <person name="Zhao X."/>
            <person name="Boylan J."/>
            <person name="Ott S."/>
            <person name="Bowen H."/>
            <person name="Vavikolanu K."/>
            <person name="Mehta A."/>
            <person name="Aluvathingal J."/>
            <person name="Nadendla S."/>
            <person name="Lowell S."/>
            <person name="Myers T."/>
            <person name="Yan Y."/>
            <person name="Sichtig H."/>
        </authorList>
    </citation>
    <scope>NUCLEOTIDE SEQUENCE [LARGE SCALE GENOMIC DNA]</scope>
    <source>
        <strain evidence="5 6">FDAARGOS_990</strain>
    </source>
</reference>
<dbReference type="PANTHER" id="PTHR30349">
    <property type="entry name" value="PHAGE INTEGRASE-RELATED"/>
    <property type="match status" value="1"/>
</dbReference>
<feature type="domain" description="Tyr recombinase" evidence="4">
    <location>
        <begin position="1"/>
        <end position="191"/>
    </location>
</feature>
<dbReference type="EMBL" id="CP065989">
    <property type="protein sequence ID" value="QQB14534.1"/>
    <property type="molecule type" value="Genomic_DNA"/>
</dbReference>
<evidence type="ECO:0000256" key="1">
    <source>
        <dbReference type="ARBA" id="ARBA00008857"/>
    </source>
</evidence>
<keyword evidence="3" id="KW-0233">DNA recombination</keyword>
<organism evidence="5 6">
    <name type="scientific">Brevibacterium casei</name>
    <dbReference type="NCBI Taxonomy" id="33889"/>
    <lineage>
        <taxon>Bacteria</taxon>
        <taxon>Bacillati</taxon>
        <taxon>Actinomycetota</taxon>
        <taxon>Actinomycetes</taxon>
        <taxon>Micrococcales</taxon>
        <taxon>Brevibacteriaceae</taxon>
        <taxon>Brevibacterium</taxon>
    </lineage>
</organism>
<evidence type="ECO:0000256" key="3">
    <source>
        <dbReference type="ARBA" id="ARBA00023172"/>
    </source>
</evidence>
<dbReference type="GO" id="GO:0003677">
    <property type="term" value="F:DNA binding"/>
    <property type="evidence" value="ECO:0007669"/>
    <property type="project" value="UniProtKB-KW"/>
</dbReference>
<comment type="similarity">
    <text evidence="1">Belongs to the 'phage' integrase family.</text>
</comment>
<dbReference type="Proteomes" id="UP000595374">
    <property type="component" value="Chromosome"/>
</dbReference>
<evidence type="ECO:0000256" key="2">
    <source>
        <dbReference type="ARBA" id="ARBA00023125"/>
    </source>
</evidence>
<dbReference type="CDD" id="cd01189">
    <property type="entry name" value="INT_ICEBs1_C_like"/>
    <property type="match status" value="1"/>
</dbReference>
<keyword evidence="2" id="KW-0238">DNA-binding</keyword>
<dbReference type="InterPro" id="IPR013762">
    <property type="entry name" value="Integrase-like_cat_sf"/>
</dbReference>
<name>A0A7T3ZZF8_9MICO</name>
<protein>
    <submittedName>
        <fullName evidence="5">Site-specific integrase</fullName>
    </submittedName>
</protein>
<dbReference type="Gene3D" id="1.10.443.10">
    <property type="entry name" value="Intergrase catalytic core"/>
    <property type="match status" value="1"/>
</dbReference>
<dbReference type="Pfam" id="PF00589">
    <property type="entry name" value="Phage_integrase"/>
    <property type="match status" value="1"/>
</dbReference>
<accession>A0A7T3ZZF8</accession>
<sequence>MWESKPRKNTRPWPKLRIGASIDLMLGTGLRIGEMLALRWSDLDFAADNPTVTVSGTIVSDVGGQVIRQPLTKSKTSERVLFLPHFTVASLLGYWHELDGTPENDAIFPTAVGTRLDRSNYGARFREVRKLSIDVDLSWVTPHSLRDTVATNVYRTSDLQHASSQLGHSEIGVTSKHYVERDNRGPAEVVAVMDEFVASAEIDDESVS</sequence>
<dbReference type="RefSeq" id="WP_198499594.1">
    <property type="nucleotide sequence ID" value="NZ_CP065989.1"/>
</dbReference>
<dbReference type="SUPFAM" id="SSF56349">
    <property type="entry name" value="DNA breaking-rejoining enzymes"/>
    <property type="match status" value="1"/>
</dbReference>
<evidence type="ECO:0000313" key="5">
    <source>
        <dbReference type="EMBL" id="QQB14534.1"/>
    </source>
</evidence>
<proteinExistence type="inferred from homology"/>